<feature type="transmembrane region" description="Helical" evidence="1">
    <location>
        <begin position="20"/>
        <end position="36"/>
    </location>
</feature>
<dbReference type="SMART" id="SM00278">
    <property type="entry name" value="HhH1"/>
    <property type="match status" value="2"/>
</dbReference>
<dbReference type="Gene3D" id="1.10.150.310">
    <property type="entry name" value="Tex RuvX-like domain-like"/>
    <property type="match status" value="1"/>
</dbReference>
<evidence type="ECO:0000313" key="4">
    <source>
        <dbReference type="Proteomes" id="UP000199800"/>
    </source>
</evidence>
<dbReference type="OrthoDB" id="9790239at2"/>
<dbReference type="GO" id="GO:0015627">
    <property type="term" value="C:type II protein secretion system complex"/>
    <property type="evidence" value="ECO:0007669"/>
    <property type="project" value="TreeGrafter"/>
</dbReference>
<evidence type="ECO:0000256" key="1">
    <source>
        <dbReference type="SAM" id="Phobius"/>
    </source>
</evidence>
<dbReference type="EMBL" id="FOHN01000022">
    <property type="protein sequence ID" value="SET45798.1"/>
    <property type="molecule type" value="Genomic_DNA"/>
</dbReference>
<feature type="domain" description="Helix-hairpin-helix DNA-binding motif class 1" evidence="2">
    <location>
        <begin position="199"/>
        <end position="218"/>
    </location>
</feature>
<dbReference type="GO" id="GO:0006281">
    <property type="term" value="P:DNA repair"/>
    <property type="evidence" value="ECO:0007669"/>
    <property type="project" value="InterPro"/>
</dbReference>
<dbReference type="STRING" id="29364.SAMN04487772_12229"/>
<keyword evidence="4" id="KW-1185">Reference proteome</keyword>
<dbReference type="SUPFAM" id="SSF47781">
    <property type="entry name" value="RuvA domain 2-like"/>
    <property type="match status" value="1"/>
</dbReference>
<dbReference type="NCBIfam" id="TIGR00426">
    <property type="entry name" value="competence protein ComEA helix-hairpin-helix repeat region"/>
    <property type="match status" value="1"/>
</dbReference>
<dbReference type="Proteomes" id="UP000199800">
    <property type="component" value="Unassembled WGS sequence"/>
</dbReference>
<gene>
    <name evidence="3" type="ORF">SAMN04487772_12229</name>
</gene>
<dbReference type="InterPro" id="IPR004509">
    <property type="entry name" value="Competence_ComEA_HhH"/>
</dbReference>
<dbReference type="GO" id="GO:0003677">
    <property type="term" value="F:DNA binding"/>
    <property type="evidence" value="ECO:0007669"/>
    <property type="project" value="InterPro"/>
</dbReference>
<dbReference type="PANTHER" id="PTHR21180">
    <property type="entry name" value="ENDONUCLEASE/EXONUCLEASE/PHOSPHATASE FAMILY DOMAIN-CONTAINING PROTEIN 1"/>
    <property type="match status" value="1"/>
</dbReference>
<dbReference type="PANTHER" id="PTHR21180:SF32">
    <property type="entry name" value="ENDONUCLEASE_EXONUCLEASE_PHOSPHATASE FAMILY DOMAIN-CONTAINING PROTEIN 1"/>
    <property type="match status" value="1"/>
</dbReference>
<reference evidence="3 4" key="1">
    <citation type="submission" date="2016-10" db="EMBL/GenBank/DDBJ databases">
        <authorList>
            <person name="de Groot N.N."/>
        </authorList>
    </citation>
    <scope>NUCLEOTIDE SEQUENCE [LARGE SCALE GENOMIC DNA]</scope>
    <source>
        <strain evidence="3 4">DSM 1801</strain>
    </source>
</reference>
<keyword evidence="1" id="KW-0472">Membrane</keyword>
<dbReference type="InterPro" id="IPR051675">
    <property type="entry name" value="Endo/Exo/Phosphatase_dom_1"/>
</dbReference>
<evidence type="ECO:0000259" key="2">
    <source>
        <dbReference type="SMART" id="SM00278"/>
    </source>
</evidence>
<keyword evidence="1" id="KW-1133">Transmembrane helix</keyword>
<dbReference type="SUPFAM" id="SSF142984">
    <property type="entry name" value="Nqo1 middle domain-like"/>
    <property type="match status" value="1"/>
</dbReference>
<dbReference type="Pfam" id="PF12836">
    <property type="entry name" value="HHH_3"/>
    <property type="match status" value="1"/>
</dbReference>
<dbReference type="AlphaFoldDB" id="A0A1I0EK16"/>
<dbReference type="RefSeq" id="WP_092478548.1">
    <property type="nucleotide sequence ID" value="NZ_FOHN01000022.1"/>
</dbReference>
<accession>A0A1I0EK16</accession>
<organism evidence="3 4">
    <name type="scientific">[Clostridium] polysaccharolyticum</name>
    <dbReference type="NCBI Taxonomy" id="29364"/>
    <lineage>
        <taxon>Bacteria</taxon>
        <taxon>Bacillati</taxon>
        <taxon>Bacillota</taxon>
        <taxon>Clostridia</taxon>
        <taxon>Lachnospirales</taxon>
        <taxon>Lachnospiraceae</taxon>
    </lineage>
</organism>
<dbReference type="Pfam" id="PF10531">
    <property type="entry name" value="SLBB"/>
    <property type="match status" value="1"/>
</dbReference>
<feature type="domain" description="Helix-hairpin-helix DNA-binding motif class 1" evidence="2">
    <location>
        <begin position="169"/>
        <end position="188"/>
    </location>
</feature>
<sequence length="221" mass="24217">MKRERKTSVLSEVLPAKKGLILMAACILCLAFWYGSKGNSKNIQETLTLDEAVAVTMQAPQVSDKDRAGNAGKKYFSYVCGAVKNPGVYEFKEGARILDLIESAGGFTRHADDTYLNLALAVSDSDKIYVPTKQETREALRNGTDGEKLLDSREDDASDKVNINTADIDKLTSLPGIGEAKAKSIISYREEQGTFQAIEELKNVEGIKDGVYQKIKDLISI</sequence>
<evidence type="ECO:0000313" key="3">
    <source>
        <dbReference type="EMBL" id="SET45798.1"/>
    </source>
</evidence>
<dbReference type="InterPro" id="IPR019554">
    <property type="entry name" value="Soluble_ligand-bd"/>
</dbReference>
<dbReference type="InterPro" id="IPR003583">
    <property type="entry name" value="Hlx-hairpin-Hlx_DNA-bd_motif"/>
</dbReference>
<dbReference type="InterPro" id="IPR010994">
    <property type="entry name" value="RuvA_2-like"/>
</dbReference>
<keyword evidence="1" id="KW-0812">Transmembrane</keyword>
<dbReference type="GO" id="GO:0015628">
    <property type="term" value="P:protein secretion by the type II secretion system"/>
    <property type="evidence" value="ECO:0007669"/>
    <property type="project" value="TreeGrafter"/>
</dbReference>
<protein>
    <submittedName>
        <fullName evidence="3">Competence protein ComEA</fullName>
    </submittedName>
</protein>
<name>A0A1I0EK16_9FIRM</name>
<dbReference type="Gene3D" id="3.10.560.10">
    <property type="entry name" value="Outer membrane lipoprotein wza domain like"/>
    <property type="match status" value="1"/>
</dbReference>
<proteinExistence type="predicted"/>